<name>A0A6P4ZSV7_BRABE</name>
<evidence type="ECO:0000313" key="4">
    <source>
        <dbReference type="Proteomes" id="UP000515135"/>
    </source>
</evidence>
<accession>A0A6P4ZSV7</accession>
<feature type="transmembrane region" description="Helical" evidence="3">
    <location>
        <begin position="32"/>
        <end position="55"/>
    </location>
</feature>
<dbReference type="GO" id="GO:0005615">
    <property type="term" value="C:extracellular space"/>
    <property type="evidence" value="ECO:0007669"/>
    <property type="project" value="TreeGrafter"/>
</dbReference>
<dbReference type="AlphaFoldDB" id="A0A6P4ZSV7"/>
<evidence type="ECO:0000313" key="5">
    <source>
        <dbReference type="RefSeq" id="XP_019637179.1"/>
    </source>
</evidence>
<dbReference type="PANTHER" id="PTHR24024:SF18">
    <property type="entry name" value="SHORT-CHAIN COLLAGEN C4-LIKE"/>
    <property type="match status" value="1"/>
</dbReference>
<keyword evidence="4" id="KW-1185">Reference proteome</keyword>
<keyword evidence="3" id="KW-1133">Transmembrane helix</keyword>
<gene>
    <name evidence="5" type="primary">LOC109479634</name>
</gene>
<organism evidence="4 5">
    <name type="scientific">Branchiostoma belcheri</name>
    <name type="common">Amphioxus</name>
    <dbReference type="NCBI Taxonomy" id="7741"/>
    <lineage>
        <taxon>Eukaryota</taxon>
        <taxon>Metazoa</taxon>
        <taxon>Chordata</taxon>
        <taxon>Cephalochordata</taxon>
        <taxon>Leptocardii</taxon>
        <taxon>Amphioxiformes</taxon>
        <taxon>Branchiostomatidae</taxon>
        <taxon>Branchiostoma</taxon>
    </lineage>
</organism>
<dbReference type="OrthoDB" id="9997200at2759"/>
<dbReference type="RefSeq" id="XP_019637179.1">
    <property type="nucleotide sequence ID" value="XM_019781620.1"/>
</dbReference>
<dbReference type="GO" id="GO:0030246">
    <property type="term" value="F:carbohydrate binding"/>
    <property type="evidence" value="ECO:0007669"/>
    <property type="project" value="UniProtKB-KW"/>
</dbReference>
<dbReference type="InterPro" id="IPR051077">
    <property type="entry name" value="Ca-dependent_lectin"/>
</dbReference>
<dbReference type="KEGG" id="bbel:109479634"/>
<keyword evidence="3" id="KW-0812">Transmembrane</keyword>
<dbReference type="Proteomes" id="UP000515135">
    <property type="component" value="Unplaced"/>
</dbReference>
<reference evidence="5" key="1">
    <citation type="submission" date="2025-08" db="UniProtKB">
        <authorList>
            <consortium name="RefSeq"/>
        </authorList>
    </citation>
    <scope>IDENTIFICATION</scope>
    <source>
        <tissue evidence="5">Gonad</tissue>
    </source>
</reference>
<protein>
    <submittedName>
        <fullName evidence="5">Uncharacterized protein LOC109479634</fullName>
    </submittedName>
</protein>
<keyword evidence="1" id="KW-0430">Lectin</keyword>
<sequence>MSVEKVVMDQGFVPSLTRPYKRQGGARGWRTGLVLLAGGCLGGVLVCAVLMPLVYVTMSDLQLEVTELRKLVVTRSQPTVSPGTEDRQNDTATGGAHRERRRPDDPPPPSIGNVYVRWGRDDCGENAKNIYAGVVGSGYWEHPGGGSDFQCLPLEDVEWDNPVAGYQHDSYMYGAEYQRGAGYFSTDNMGHITNPLNYDVPCSVCLVSGRSAHVMIPARLSCPRGWSKEYSGYLMSEHYSHNSNKNFICVDGAPQLREGSSANFDGALLHLVEARCGSLPCGPYIDGYELTCVVCTLL</sequence>
<dbReference type="GeneID" id="109479634"/>
<proteinExistence type="predicted"/>
<dbReference type="PANTHER" id="PTHR24024">
    <property type="entry name" value="PULMONARY SURFACTANT-ASSOCIATED PROTEIN A"/>
    <property type="match status" value="1"/>
</dbReference>
<keyword evidence="3" id="KW-0472">Membrane</keyword>
<feature type="region of interest" description="Disordered" evidence="2">
    <location>
        <begin position="76"/>
        <end position="114"/>
    </location>
</feature>
<evidence type="ECO:0000256" key="2">
    <source>
        <dbReference type="SAM" id="MobiDB-lite"/>
    </source>
</evidence>
<evidence type="ECO:0000256" key="1">
    <source>
        <dbReference type="ARBA" id="ARBA00022734"/>
    </source>
</evidence>
<evidence type="ECO:0000256" key="3">
    <source>
        <dbReference type="SAM" id="Phobius"/>
    </source>
</evidence>